<accession>A0ABP9PUB7</accession>
<feature type="domain" description="Lipoyl-binding" evidence="8">
    <location>
        <begin position="2"/>
        <end position="77"/>
    </location>
</feature>
<evidence type="ECO:0000256" key="3">
    <source>
        <dbReference type="ARBA" id="ARBA00022679"/>
    </source>
</evidence>
<evidence type="ECO:0000256" key="7">
    <source>
        <dbReference type="SAM" id="MobiDB-lite"/>
    </source>
</evidence>
<feature type="compositionally biased region" description="Basic and acidic residues" evidence="7">
    <location>
        <begin position="250"/>
        <end position="269"/>
    </location>
</feature>
<dbReference type="SUPFAM" id="SSF52777">
    <property type="entry name" value="CoA-dependent acyltransferases"/>
    <property type="match status" value="1"/>
</dbReference>
<dbReference type="Gene3D" id="4.10.320.10">
    <property type="entry name" value="E3-binding domain"/>
    <property type="match status" value="1"/>
</dbReference>
<feature type="compositionally biased region" description="Basic and acidic residues" evidence="7">
    <location>
        <begin position="316"/>
        <end position="326"/>
    </location>
</feature>
<dbReference type="Pfam" id="PF00198">
    <property type="entry name" value="2-oxoacid_dh"/>
    <property type="match status" value="1"/>
</dbReference>
<evidence type="ECO:0000259" key="8">
    <source>
        <dbReference type="PROSITE" id="PS50968"/>
    </source>
</evidence>
<evidence type="ECO:0000256" key="6">
    <source>
        <dbReference type="RuleBase" id="RU003423"/>
    </source>
</evidence>
<dbReference type="RefSeq" id="WP_345460787.1">
    <property type="nucleotide sequence ID" value="NZ_BAABKG010000004.1"/>
</dbReference>
<dbReference type="PROSITE" id="PS50968">
    <property type="entry name" value="BIOTINYL_LIPOYL"/>
    <property type="match status" value="2"/>
</dbReference>
<dbReference type="InterPro" id="IPR001078">
    <property type="entry name" value="2-oxoacid_DH_actylTfrase"/>
</dbReference>
<dbReference type="PROSITE" id="PS00189">
    <property type="entry name" value="LIPOYL"/>
    <property type="match status" value="2"/>
</dbReference>
<dbReference type="Proteomes" id="UP001500221">
    <property type="component" value="Unassembled WGS sequence"/>
</dbReference>
<dbReference type="InterPro" id="IPR023213">
    <property type="entry name" value="CAT-like_dom_sf"/>
</dbReference>
<evidence type="ECO:0000256" key="5">
    <source>
        <dbReference type="ARBA" id="ARBA00023315"/>
    </source>
</evidence>
<protein>
    <recommendedName>
        <fullName evidence="6">Dihydrolipoamide acetyltransferase component of pyruvate dehydrogenase complex</fullName>
        <ecNumber evidence="6">2.3.1.-</ecNumber>
    </recommendedName>
</protein>
<reference evidence="11" key="1">
    <citation type="journal article" date="2019" name="Int. J. Syst. Evol. Microbiol.">
        <title>The Global Catalogue of Microorganisms (GCM) 10K type strain sequencing project: providing services to taxonomists for standard genome sequencing and annotation.</title>
        <authorList>
            <consortium name="The Broad Institute Genomics Platform"/>
            <consortium name="The Broad Institute Genome Sequencing Center for Infectious Disease"/>
            <person name="Wu L."/>
            <person name="Ma J."/>
        </authorList>
    </citation>
    <scope>NUCLEOTIDE SEQUENCE [LARGE SCALE GENOMIC DNA]</scope>
    <source>
        <strain evidence="11">JCM 18459</strain>
    </source>
</reference>
<feature type="region of interest" description="Disordered" evidence="7">
    <location>
        <begin position="386"/>
        <end position="426"/>
    </location>
</feature>
<dbReference type="Pfam" id="PF00364">
    <property type="entry name" value="Biotin_lipoyl"/>
    <property type="match status" value="2"/>
</dbReference>
<dbReference type="PANTHER" id="PTHR43178:SF5">
    <property type="entry name" value="LIPOAMIDE ACYLTRANSFERASE COMPONENT OF BRANCHED-CHAIN ALPHA-KETO ACID DEHYDROGENASE COMPLEX, MITOCHONDRIAL"/>
    <property type="match status" value="1"/>
</dbReference>
<evidence type="ECO:0000256" key="2">
    <source>
        <dbReference type="ARBA" id="ARBA00007317"/>
    </source>
</evidence>
<feature type="domain" description="Lipoyl-binding" evidence="8">
    <location>
        <begin position="158"/>
        <end position="233"/>
    </location>
</feature>
<dbReference type="InterPro" id="IPR050743">
    <property type="entry name" value="2-oxoacid_DH_E2_comp"/>
</dbReference>
<dbReference type="NCBIfam" id="TIGR02927">
    <property type="entry name" value="SucB_Actino"/>
    <property type="match status" value="1"/>
</dbReference>
<dbReference type="InterPro" id="IPR004167">
    <property type="entry name" value="PSBD"/>
</dbReference>
<feature type="compositionally biased region" description="Gly residues" evidence="7">
    <location>
        <begin position="145"/>
        <end position="158"/>
    </location>
</feature>
<keyword evidence="4 6" id="KW-0450">Lipoyl</keyword>
<dbReference type="Gene3D" id="2.40.50.100">
    <property type="match status" value="2"/>
</dbReference>
<evidence type="ECO:0000313" key="10">
    <source>
        <dbReference type="EMBL" id="GAA5152254.1"/>
    </source>
</evidence>
<evidence type="ECO:0000256" key="4">
    <source>
        <dbReference type="ARBA" id="ARBA00022823"/>
    </source>
</evidence>
<feature type="compositionally biased region" description="Low complexity" evidence="7">
    <location>
        <begin position="230"/>
        <end position="239"/>
    </location>
</feature>
<feature type="compositionally biased region" description="Low complexity" evidence="7">
    <location>
        <begin position="330"/>
        <end position="346"/>
    </location>
</feature>
<feature type="region of interest" description="Disordered" evidence="7">
    <location>
        <begin position="230"/>
        <end position="350"/>
    </location>
</feature>
<dbReference type="PROSITE" id="PS51826">
    <property type="entry name" value="PSBD"/>
    <property type="match status" value="1"/>
</dbReference>
<feature type="compositionally biased region" description="Low complexity" evidence="7">
    <location>
        <begin position="394"/>
        <end position="415"/>
    </location>
</feature>
<feature type="compositionally biased region" description="Basic and acidic residues" evidence="7">
    <location>
        <begin position="126"/>
        <end position="142"/>
    </location>
</feature>
<dbReference type="PANTHER" id="PTHR43178">
    <property type="entry name" value="DIHYDROLIPOAMIDE ACETYLTRANSFERASE COMPONENT OF PYRUVATE DEHYDROGENASE COMPLEX"/>
    <property type="match status" value="1"/>
</dbReference>
<feature type="region of interest" description="Disordered" evidence="7">
    <location>
        <begin position="77"/>
        <end position="169"/>
    </location>
</feature>
<dbReference type="InterPro" id="IPR000089">
    <property type="entry name" value="Biotin_lipoyl"/>
</dbReference>
<comment type="caution">
    <text evidence="10">The sequence shown here is derived from an EMBL/GenBank/DDBJ whole genome shotgun (WGS) entry which is preliminary data.</text>
</comment>
<evidence type="ECO:0000256" key="1">
    <source>
        <dbReference type="ARBA" id="ARBA00001938"/>
    </source>
</evidence>
<dbReference type="SUPFAM" id="SSF47005">
    <property type="entry name" value="Peripheral subunit-binding domain of 2-oxo acid dehydrogenase complex"/>
    <property type="match status" value="1"/>
</dbReference>
<organism evidence="10 11">
    <name type="scientific">Nocardioides marinquilinus</name>
    <dbReference type="NCBI Taxonomy" id="1210400"/>
    <lineage>
        <taxon>Bacteria</taxon>
        <taxon>Bacillati</taxon>
        <taxon>Actinomycetota</taxon>
        <taxon>Actinomycetes</taxon>
        <taxon>Propionibacteriales</taxon>
        <taxon>Nocardioidaceae</taxon>
        <taxon>Nocardioides</taxon>
    </lineage>
</organism>
<feature type="domain" description="Peripheral subunit-binding (PSBD)" evidence="9">
    <location>
        <begin position="351"/>
        <end position="388"/>
    </location>
</feature>
<feature type="compositionally biased region" description="Low complexity" evidence="7">
    <location>
        <begin position="296"/>
        <end position="314"/>
    </location>
</feature>
<dbReference type="CDD" id="cd06849">
    <property type="entry name" value="lipoyl_domain"/>
    <property type="match status" value="2"/>
</dbReference>
<feature type="compositionally biased region" description="Basic and acidic residues" evidence="7">
    <location>
        <begin position="103"/>
        <end position="117"/>
    </location>
</feature>
<dbReference type="Pfam" id="PF02817">
    <property type="entry name" value="E3_binding"/>
    <property type="match status" value="1"/>
</dbReference>
<sequence length="657" mass="68269">MATEVNLPALGESVTEGTVTRWLKQVGDEVAVDEPLLEVSTDKVDTEIPSPVAGTLLEIKADEDATVEVGAVLALIGDESEAGGDSGGAGTEPEATDSAEPEAQPKDEGEAEKKAEQEEQIEEETGERPPGDETKESEKSDSDAGGSGGSGGSGGGSGTSVVLPALGESVTEGTVTRWLKQVGDEVAVDEPLLEVSTDKVDTEIPSPVAGTLLEIKVEEDETVEVGAELAVVGDGSASSGDGGTATPEAQPKDEGEAEKKAEQEEKIEQETGELPAGDETPEREKEPEPEPEPAKEPAAQEPAAEQPSQEAPAPTKAEESEPERSPEPSPSSSGSSAGSSSRPASSDAGGYVTPLVRKLAAQHNVDLASVTGSGVGGRIRKQDVLDAAKKQEQPAEQAPAASAPAPAASGGAQAPSVTPSPLRGTTEKVSRLRKIIAQRVHESLQTSAQLTQVVEVDVTRIARLRDAQKADFAAREGVKLSYLPFFAKAAIDALKQHPKLNANFDAEAGEVTYYDRENIAFAVDTDKGLISPVVKDAGDLSIAGLAKKIADVAERTRTNKIGPDELGGGTFTITNLGSVGALFDTPIINQPQVAILGPGAVVKRPVVIDDPNLGETIAVRHMVYLALTYDHRLIDGADAGRFLQDVRKRLEAGAFEV</sequence>
<dbReference type="SUPFAM" id="SSF51230">
    <property type="entry name" value="Single hybrid motif"/>
    <property type="match status" value="2"/>
</dbReference>
<dbReference type="EC" id="2.3.1.-" evidence="6"/>
<keyword evidence="11" id="KW-1185">Reference proteome</keyword>
<comment type="similarity">
    <text evidence="2 6">Belongs to the 2-oxoacid dehydrogenase family.</text>
</comment>
<feature type="compositionally biased region" description="Basic and acidic residues" evidence="7">
    <location>
        <begin position="280"/>
        <end position="295"/>
    </location>
</feature>
<name>A0ABP9PUB7_9ACTN</name>
<dbReference type="InterPro" id="IPR036625">
    <property type="entry name" value="E3-bd_dom_sf"/>
</dbReference>
<evidence type="ECO:0000313" key="11">
    <source>
        <dbReference type="Proteomes" id="UP001500221"/>
    </source>
</evidence>
<dbReference type="Gene3D" id="3.30.559.10">
    <property type="entry name" value="Chloramphenicol acetyltransferase-like domain"/>
    <property type="match status" value="1"/>
</dbReference>
<keyword evidence="5 6" id="KW-0012">Acyltransferase</keyword>
<comment type="cofactor">
    <cofactor evidence="1 6">
        <name>(R)-lipoate</name>
        <dbReference type="ChEBI" id="CHEBI:83088"/>
    </cofactor>
</comment>
<proteinExistence type="inferred from homology"/>
<keyword evidence="3 6" id="KW-0808">Transferase</keyword>
<dbReference type="InterPro" id="IPR011053">
    <property type="entry name" value="Single_hybrid_motif"/>
</dbReference>
<dbReference type="InterPro" id="IPR014276">
    <property type="entry name" value="2-oxoglutarate_DH_E2"/>
</dbReference>
<gene>
    <name evidence="10" type="ORF">GCM10023340_32270</name>
</gene>
<dbReference type="EMBL" id="BAABKG010000004">
    <property type="protein sequence ID" value="GAA5152254.1"/>
    <property type="molecule type" value="Genomic_DNA"/>
</dbReference>
<evidence type="ECO:0000259" key="9">
    <source>
        <dbReference type="PROSITE" id="PS51826"/>
    </source>
</evidence>
<dbReference type="InterPro" id="IPR003016">
    <property type="entry name" value="2-oxoA_DH_lipoyl-BS"/>
</dbReference>